<comment type="caution">
    <text evidence="2">The sequence shown here is derived from an EMBL/GenBank/DDBJ whole genome shotgun (WGS) entry which is preliminary data.</text>
</comment>
<sequence>MAPRERVTPEELDAWLRSTLVIEPNEENQGEPLYEAEPNHPRRKRKKGLVRRCSSLDKDDIFSQTFDAAMLLANEAQKDVGEEDNIFAQLNPYSAIDNNFRGIPDCHHDMPPTKKRRVSSPPSPGDLPYQSQSSQGAQPSCRRKNTPYSRLVTDDAFPLDHEAQYSRRSCRYTPPFHTIDHEARYSRRSSLYTVPSNTPAGRGVYSFLQAMELSQRSYSMLLDLKFSVPIGGNLGAMRESEMSRNLLFKMSRRTTVKNMTSAIINGGQCGSVSPEGNQYDQESVITELRRIVREEMLRSQRGQEFLRHSLGF</sequence>
<feature type="region of interest" description="Disordered" evidence="1">
    <location>
        <begin position="25"/>
        <end position="47"/>
    </location>
</feature>
<protein>
    <submittedName>
        <fullName evidence="2">Uncharacterized protein</fullName>
    </submittedName>
</protein>
<feature type="region of interest" description="Disordered" evidence="1">
    <location>
        <begin position="102"/>
        <end position="145"/>
    </location>
</feature>
<dbReference type="EMBL" id="JABMIG020000149">
    <property type="protein sequence ID" value="KAL3788931.1"/>
    <property type="molecule type" value="Genomic_DNA"/>
</dbReference>
<proteinExistence type="predicted"/>
<feature type="compositionally biased region" description="Polar residues" evidence="1">
    <location>
        <begin position="129"/>
        <end position="138"/>
    </location>
</feature>
<evidence type="ECO:0000256" key="1">
    <source>
        <dbReference type="SAM" id="MobiDB-lite"/>
    </source>
</evidence>
<organism evidence="2 3">
    <name type="scientific">Cyclotella cryptica</name>
    <dbReference type="NCBI Taxonomy" id="29204"/>
    <lineage>
        <taxon>Eukaryota</taxon>
        <taxon>Sar</taxon>
        <taxon>Stramenopiles</taxon>
        <taxon>Ochrophyta</taxon>
        <taxon>Bacillariophyta</taxon>
        <taxon>Coscinodiscophyceae</taxon>
        <taxon>Thalassiosirophycidae</taxon>
        <taxon>Stephanodiscales</taxon>
        <taxon>Stephanodiscaceae</taxon>
        <taxon>Cyclotella</taxon>
    </lineage>
</organism>
<evidence type="ECO:0000313" key="2">
    <source>
        <dbReference type="EMBL" id="KAL3788931.1"/>
    </source>
</evidence>
<evidence type="ECO:0000313" key="3">
    <source>
        <dbReference type="Proteomes" id="UP001516023"/>
    </source>
</evidence>
<dbReference type="Proteomes" id="UP001516023">
    <property type="component" value="Unassembled WGS sequence"/>
</dbReference>
<dbReference type="AlphaFoldDB" id="A0ABD3PNK9"/>
<name>A0ABD3PNK9_9STRA</name>
<gene>
    <name evidence="2" type="ORF">HJC23_000215</name>
</gene>
<accession>A0ABD3PNK9</accession>
<keyword evidence="3" id="KW-1185">Reference proteome</keyword>
<reference evidence="2 3" key="1">
    <citation type="journal article" date="2020" name="G3 (Bethesda)">
        <title>Improved Reference Genome for Cyclotella cryptica CCMP332, a Model for Cell Wall Morphogenesis, Salinity Adaptation, and Lipid Production in Diatoms (Bacillariophyta).</title>
        <authorList>
            <person name="Roberts W.R."/>
            <person name="Downey K.M."/>
            <person name="Ruck E.C."/>
            <person name="Traller J.C."/>
            <person name="Alverson A.J."/>
        </authorList>
    </citation>
    <scope>NUCLEOTIDE SEQUENCE [LARGE SCALE GENOMIC DNA]</scope>
    <source>
        <strain evidence="2 3">CCMP332</strain>
    </source>
</reference>